<sequence length="300" mass="30604">MSSLRESALLRGESAASARPYRAAGEDDIGSVAGGGRIRGARSAPAPAPAAAPARPSAAPAPRPVPSTEQRPDLRARATRPAGTTADAAAAGDPRAAMAGQRPAVRLDEVYADELTRLHEQARAAGHAAGYAQGLAAGAAQSAAAVAEAERAAADRLAVVHQHWERQWSSAAAALATAAARFDSAVAPVADEVSDLITDNVFDLVAELLGRELAAATTPGRDAVRRALGMCPADAPVVVRLHPEDLASLTAGDRTELRAGVTIVPDAGVERGGALAESGPRRIDAQLGPALERVRQVLLP</sequence>
<dbReference type="Pfam" id="PF02108">
    <property type="entry name" value="FliH"/>
    <property type="match status" value="1"/>
</dbReference>
<feature type="compositionally biased region" description="Low complexity" evidence="7">
    <location>
        <begin position="41"/>
        <end position="58"/>
    </location>
</feature>
<reference evidence="9 10" key="1">
    <citation type="submission" date="2020-02" db="EMBL/GenBank/DDBJ databases">
        <title>The whole genome sequence of CPCC 205119.</title>
        <authorList>
            <person name="Jiang Z."/>
        </authorList>
    </citation>
    <scope>NUCLEOTIDE SEQUENCE [LARGE SCALE GENOMIC DNA]</scope>
    <source>
        <strain evidence="9 10">CPCC 205119</strain>
    </source>
</reference>
<feature type="compositionally biased region" description="Low complexity" evidence="7">
    <location>
        <begin position="79"/>
        <end position="97"/>
    </location>
</feature>
<name>A0A7K3WGH0_9ACTN</name>
<keyword evidence="10" id="KW-1185">Reference proteome</keyword>
<dbReference type="AlphaFoldDB" id="A0A7K3WGH0"/>
<keyword evidence="4" id="KW-1005">Bacterial flagellum biogenesis</keyword>
<comment type="function">
    <text evidence="1">Needed for flagellar regrowth and assembly.</text>
</comment>
<dbReference type="PANTHER" id="PTHR34982">
    <property type="entry name" value="YOP PROTEINS TRANSLOCATION PROTEIN L"/>
    <property type="match status" value="1"/>
</dbReference>
<evidence type="ECO:0000256" key="1">
    <source>
        <dbReference type="ARBA" id="ARBA00003041"/>
    </source>
</evidence>
<evidence type="ECO:0000256" key="4">
    <source>
        <dbReference type="ARBA" id="ARBA00022795"/>
    </source>
</evidence>
<accession>A0A7K3WGH0</accession>
<dbReference type="GO" id="GO:0044781">
    <property type="term" value="P:bacterial-type flagellum organization"/>
    <property type="evidence" value="ECO:0007669"/>
    <property type="project" value="UniProtKB-KW"/>
</dbReference>
<gene>
    <name evidence="9" type="ORF">G1H19_16270</name>
</gene>
<evidence type="ECO:0000256" key="6">
    <source>
        <dbReference type="ARBA" id="ARBA00023225"/>
    </source>
</evidence>
<keyword evidence="9" id="KW-0969">Cilium</keyword>
<keyword evidence="5" id="KW-0653">Protein transport</keyword>
<keyword evidence="9" id="KW-0282">Flagellum</keyword>
<keyword evidence="6" id="KW-1006">Bacterial flagellum protein export</keyword>
<evidence type="ECO:0000256" key="7">
    <source>
        <dbReference type="SAM" id="MobiDB-lite"/>
    </source>
</evidence>
<protein>
    <submittedName>
        <fullName evidence="9">Flagellar assembly protein FliH</fullName>
    </submittedName>
</protein>
<feature type="region of interest" description="Disordered" evidence="7">
    <location>
        <begin position="1"/>
        <end position="100"/>
    </location>
</feature>
<keyword evidence="3" id="KW-0813">Transport</keyword>
<proteinExistence type="inferred from homology"/>
<comment type="similarity">
    <text evidence="2">Belongs to the FliH family.</text>
</comment>
<evidence type="ECO:0000259" key="8">
    <source>
        <dbReference type="Pfam" id="PF02108"/>
    </source>
</evidence>
<dbReference type="Proteomes" id="UP000470470">
    <property type="component" value="Unassembled WGS sequence"/>
</dbReference>
<dbReference type="InterPro" id="IPR051472">
    <property type="entry name" value="T3SS_Stator/FliH"/>
</dbReference>
<evidence type="ECO:0000313" key="10">
    <source>
        <dbReference type="Proteomes" id="UP000470470"/>
    </source>
</evidence>
<dbReference type="EMBL" id="JAAGWK010000024">
    <property type="protein sequence ID" value="NEL55544.1"/>
    <property type="molecule type" value="Genomic_DNA"/>
</dbReference>
<comment type="caution">
    <text evidence="9">The sequence shown here is derived from an EMBL/GenBank/DDBJ whole genome shotgun (WGS) entry which is preliminary data.</text>
</comment>
<evidence type="ECO:0000256" key="5">
    <source>
        <dbReference type="ARBA" id="ARBA00022927"/>
    </source>
</evidence>
<dbReference type="GO" id="GO:0005829">
    <property type="term" value="C:cytosol"/>
    <property type="evidence" value="ECO:0007669"/>
    <property type="project" value="TreeGrafter"/>
</dbReference>
<keyword evidence="9" id="KW-0966">Cell projection</keyword>
<dbReference type="PANTHER" id="PTHR34982:SF1">
    <property type="entry name" value="FLAGELLAR ASSEMBLY PROTEIN FLIH"/>
    <property type="match status" value="1"/>
</dbReference>
<dbReference type="GO" id="GO:0015031">
    <property type="term" value="P:protein transport"/>
    <property type="evidence" value="ECO:0007669"/>
    <property type="project" value="UniProtKB-KW"/>
</dbReference>
<evidence type="ECO:0000313" key="9">
    <source>
        <dbReference type="EMBL" id="NEL55544.1"/>
    </source>
</evidence>
<evidence type="ECO:0000256" key="2">
    <source>
        <dbReference type="ARBA" id="ARBA00006602"/>
    </source>
</evidence>
<feature type="domain" description="Flagellar assembly protein FliH/Type III secretion system HrpE" evidence="8">
    <location>
        <begin position="171"/>
        <end position="287"/>
    </location>
</feature>
<evidence type="ECO:0000256" key="3">
    <source>
        <dbReference type="ARBA" id="ARBA00022448"/>
    </source>
</evidence>
<dbReference type="InterPro" id="IPR018035">
    <property type="entry name" value="Flagellar_FliH/T3SS_HrpE"/>
</dbReference>
<organism evidence="9 10">
    <name type="scientific">Goekera deserti</name>
    <dbReference type="NCBI Taxonomy" id="2497753"/>
    <lineage>
        <taxon>Bacteria</taxon>
        <taxon>Bacillati</taxon>
        <taxon>Actinomycetota</taxon>
        <taxon>Actinomycetes</taxon>
        <taxon>Geodermatophilales</taxon>
        <taxon>Geodermatophilaceae</taxon>
        <taxon>Goekera</taxon>
    </lineage>
</organism>